<feature type="chain" id="PRO_5021840655" description="chorismate mutase" evidence="5">
    <location>
        <begin position="22"/>
        <end position="182"/>
    </location>
</feature>
<dbReference type="AlphaFoldDB" id="A0A518XDZ9"/>
<dbReference type="PANTHER" id="PTHR38041:SF2">
    <property type="entry name" value="SECRETED CHORISMATE MUTASE"/>
    <property type="match status" value="1"/>
</dbReference>
<dbReference type="PROSITE" id="PS51168">
    <property type="entry name" value="CHORISMATE_MUT_2"/>
    <property type="match status" value="1"/>
</dbReference>
<dbReference type="InterPro" id="IPR036263">
    <property type="entry name" value="Chorismate_II_sf"/>
</dbReference>
<dbReference type="EC" id="5.4.99.5" evidence="2"/>
<comment type="pathway">
    <text evidence="1">Metabolic intermediate biosynthesis; prephenate biosynthesis; prephenate from chorismate: step 1/1.</text>
</comment>
<dbReference type="NCBIfam" id="NF005965">
    <property type="entry name" value="PRK08055.1"/>
    <property type="match status" value="1"/>
</dbReference>
<dbReference type="InterPro" id="IPR036979">
    <property type="entry name" value="CM_dom_sf"/>
</dbReference>
<evidence type="ECO:0000256" key="1">
    <source>
        <dbReference type="ARBA" id="ARBA00004817"/>
    </source>
</evidence>
<feature type="domain" description="Chorismate mutase" evidence="6">
    <location>
        <begin position="8"/>
        <end position="101"/>
    </location>
</feature>
<keyword evidence="8" id="KW-1185">Reference proteome</keyword>
<dbReference type="GO" id="GO:0004106">
    <property type="term" value="F:chorismate mutase activity"/>
    <property type="evidence" value="ECO:0007669"/>
    <property type="project" value="UniProtKB-EC"/>
</dbReference>
<dbReference type="UniPathway" id="UPA00120">
    <property type="reaction ID" value="UER00203"/>
</dbReference>
<dbReference type="GO" id="GO:0046417">
    <property type="term" value="P:chorismate metabolic process"/>
    <property type="evidence" value="ECO:0007669"/>
    <property type="project" value="InterPro"/>
</dbReference>
<evidence type="ECO:0000313" key="8">
    <source>
        <dbReference type="Proteomes" id="UP000319411"/>
    </source>
</evidence>
<evidence type="ECO:0000256" key="5">
    <source>
        <dbReference type="SAM" id="SignalP"/>
    </source>
</evidence>
<dbReference type="SMART" id="SM00830">
    <property type="entry name" value="CM_2"/>
    <property type="match status" value="1"/>
</dbReference>
<keyword evidence="3 5" id="KW-0732">Signal</keyword>
<dbReference type="OrthoDB" id="8445094at2"/>
<dbReference type="InterPro" id="IPR008240">
    <property type="entry name" value="Chorismate_mutase_periplasmic"/>
</dbReference>
<dbReference type="Gene3D" id="1.20.59.10">
    <property type="entry name" value="Chorismate mutase"/>
    <property type="match status" value="1"/>
</dbReference>
<reference evidence="7 8" key="1">
    <citation type="submission" date="2018-10" db="EMBL/GenBank/DDBJ databases">
        <title>Genome Sequencing of Pantoea dispersa DSM 32899.</title>
        <authorList>
            <person name="Nawrath M."/>
            <person name="Ottenheim C."/>
            <person name="Wilm A."/>
            <person name="Zimmermann W."/>
            <person name="Wu J.C."/>
        </authorList>
    </citation>
    <scope>NUCLEOTIDE SEQUENCE [LARGE SCALE GENOMIC DNA]</scope>
    <source>
        <strain evidence="7 8">DSM 32899</strain>
    </source>
</reference>
<organism evidence="7 8">
    <name type="scientific">Candidatus Pantoea soli</name>
    <dbReference type="NCBI Taxonomy" id="3098669"/>
    <lineage>
        <taxon>Bacteria</taxon>
        <taxon>Pseudomonadati</taxon>
        <taxon>Pseudomonadota</taxon>
        <taxon>Gammaproteobacteria</taxon>
        <taxon>Enterobacterales</taxon>
        <taxon>Erwiniaceae</taxon>
        <taxon>Pantoea</taxon>
    </lineage>
</organism>
<proteinExistence type="predicted"/>
<dbReference type="InterPro" id="IPR002701">
    <property type="entry name" value="CM_II_prokaryot"/>
</dbReference>
<feature type="signal peptide" evidence="5">
    <location>
        <begin position="1"/>
        <end position="21"/>
    </location>
</feature>
<dbReference type="PANTHER" id="PTHR38041">
    <property type="entry name" value="CHORISMATE MUTASE"/>
    <property type="match status" value="1"/>
</dbReference>
<evidence type="ECO:0000259" key="6">
    <source>
        <dbReference type="PROSITE" id="PS51168"/>
    </source>
</evidence>
<dbReference type="Proteomes" id="UP000319411">
    <property type="component" value="Chromosome"/>
</dbReference>
<evidence type="ECO:0000256" key="2">
    <source>
        <dbReference type="ARBA" id="ARBA00012404"/>
    </source>
</evidence>
<keyword evidence="4 7" id="KW-0413">Isomerase</keyword>
<sequence>MKMSLRSATLALAIGSFSATAAEIPADATPGELINLRLGWMKDVAGYKAQHHQPIEDLSQEHKVLEKALGEARQLGLDSRTVQPFIQAQMDVAKAVQYRYRADWLAVPEKDWQPRPLEVVRQQIGAYSDAILRSVSLRLKQGTPVSQREEAAFMQAIQQPHVTPQDKALLWHTLSAITLTRP</sequence>
<dbReference type="SUPFAM" id="SSF48600">
    <property type="entry name" value="Chorismate mutase II"/>
    <property type="match status" value="1"/>
</dbReference>
<dbReference type="EMBL" id="CP032702">
    <property type="protein sequence ID" value="QDY42424.1"/>
    <property type="molecule type" value="Genomic_DNA"/>
</dbReference>
<dbReference type="KEGG" id="pdis:D8B20_11210"/>
<evidence type="ECO:0000256" key="3">
    <source>
        <dbReference type="ARBA" id="ARBA00022729"/>
    </source>
</evidence>
<gene>
    <name evidence="7" type="ORF">D8B20_11210</name>
</gene>
<dbReference type="RefSeq" id="WP_145888950.1">
    <property type="nucleotide sequence ID" value="NZ_CP032702.1"/>
</dbReference>
<evidence type="ECO:0000256" key="4">
    <source>
        <dbReference type="ARBA" id="ARBA00023235"/>
    </source>
</evidence>
<accession>A0A518XDZ9</accession>
<protein>
    <recommendedName>
        <fullName evidence="2">chorismate mutase</fullName>
        <ecNumber evidence="2">5.4.99.5</ecNumber>
    </recommendedName>
</protein>
<evidence type="ECO:0000313" key="7">
    <source>
        <dbReference type="EMBL" id="QDY42424.1"/>
    </source>
</evidence>
<dbReference type="NCBIfam" id="TIGR01806">
    <property type="entry name" value="CM_mono2"/>
    <property type="match status" value="1"/>
</dbReference>
<dbReference type="GO" id="GO:0009697">
    <property type="term" value="P:salicylic acid biosynthetic process"/>
    <property type="evidence" value="ECO:0007669"/>
    <property type="project" value="TreeGrafter"/>
</dbReference>
<dbReference type="InterPro" id="IPR051331">
    <property type="entry name" value="Chorismate_mutase-related"/>
</dbReference>
<dbReference type="Pfam" id="PF01817">
    <property type="entry name" value="CM_2"/>
    <property type="match status" value="1"/>
</dbReference>
<name>A0A518XDZ9_9GAMM</name>